<gene>
    <name evidence="2" type="ORF">SAMN02745158_01521</name>
</gene>
<dbReference type="OrthoDB" id="115213at2"/>
<dbReference type="EMBL" id="FQVI01000006">
    <property type="protein sequence ID" value="SHE78300.1"/>
    <property type="molecule type" value="Genomic_DNA"/>
</dbReference>
<organism evidence="2 3">
    <name type="scientific">Lactonifactor longoviformis DSM 17459</name>
    <dbReference type="NCBI Taxonomy" id="1122155"/>
    <lineage>
        <taxon>Bacteria</taxon>
        <taxon>Bacillati</taxon>
        <taxon>Bacillota</taxon>
        <taxon>Clostridia</taxon>
        <taxon>Eubacteriales</taxon>
        <taxon>Clostridiaceae</taxon>
        <taxon>Lactonifactor</taxon>
    </lineage>
</organism>
<evidence type="ECO:0000313" key="2">
    <source>
        <dbReference type="EMBL" id="SHE78300.1"/>
    </source>
</evidence>
<dbReference type="AlphaFoldDB" id="A0A1M4WAW7"/>
<sequence length="118" mass="13871">MQADIREYIEGFEPSVQAYLLEMRRIIMDTIPDCTEKIAWGAPAYYLNGYLLQIAANKKHLGFYTSPGTLEEFREDLAVYKTNKKNTVQFPYDTKLPEALIRKMIQFRQREKLTNLDK</sequence>
<dbReference type="InterPro" id="IPR014922">
    <property type="entry name" value="YdhG-like"/>
</dbReference>
<evidence type="ECO:0000259" key="1">
    <source>
        <dbReference type="Pfam" id="PF08818"/>
    </source>
</evidence>
<feature type="domain" description="YdhG-like" evidence="1">
    <location>
        <begin position="17"/>
        <end position="107"/>
    </location>
</feature>
<dbReference type="Pfam" id="PF08818">
    <property type="entry name" value="DUF1801"/>
    <property type="match status" value="1"/>
</dbReference>
<keyword evidence="3" id="KW-1185">Reference proteome</keyword>
<accession>A0A1M4WAW7</accession>
<evidence type="ECO:0000313" key="3">
    <source>
        <dbReference type="Proteomes" id="UP000184245"/>
    </source>
</evidence>
<proteinExistence type="predicted"/>
<name>A0A1M4WAW7_9CLOT</name>
<dbReference type="SUPFAM" id="SSF159888">
    <property type="entry name" value="YdhG-like"/>
    <property type="match status" value="1"/>
</dbReference>
<dbReference type="STRING" id="1122155.SAMN02745158_01521"/>
<protein>
    <submittedName>
        <fullName evidence="2">Uncharacterized conserved protein YdhG, YjbR/CyaY-like superfamily, DUF1801 family</fullName>
    </submittedName>
</protein>
<reference evidence="2 3" key="1">
    <citation type="submission" date="2016-11" db="EMBL/GenBank/DDBJ databases">
        <authorList>
            <person name="Jaros S."/>
            <person name="Januszkiewicz K."/>
            <person name="Wedrychowicz H."/>
        </authorList>
    </citation>
    <scope>NUCLEOTIDE SEQUENCE [LARGE SCALE GENOMIC DNA]</scope>
    <source>
        <strain evidence="2 3">DSM 17459</strain>
    </source>
</reference>
<dbReference type="Gene3D" id="3.90.1150.200">
    <property type="match status" value="1"/>
</dbReference>
<dbReference type="RefSeq" id="WP_072850519.1">
    <property type="nucleotide sequence ID" value="NZ_FQVI01000006.1"/>
</dbReference>
<dbReference type="Proteomes" id="UP000184245">
    <property type="component" value="Unassembled WGS sequence"/>
</dbReference>